<dbReference type="Pfam" id="PF13302">
    <property type="entry name" value="Acetyltransf_3"/>
    <property type="match status" value="1"/>
</dbReference>
<protein>
    <submittedName>
        <fullName evidence="2">N-acetyltransferase</fullName>
    </submittedName>
</protein>
<dbReference type="InterPro" id="IPR016181">
    <property type="entry name" value="Acyl_CoA_acyltransferase"/>
</dbReference>
<organism evidence="2 3">
    <name type="scientific">Limosilactobacillus walteri</name>
    <dbReference type="NCBI Taxonomy" id="2268022"/>
    <lineage>
        <taxon>Bacteria</taxon>
        <taxon>Bacillati</taxon>
        <taxon>Bacillota</taxon>
        <taxon>Bacilli</taxon>
        <taxon>Lactobacillales</taxon>
        <taxon>Lactobacillaceae</taxon>
        <taxon>Limosilactobacillus</taxon>
    </lineage>
</organism>
<sequence length="149" mass="17303">MDEINIKKATTVELARLAELLDDDELVQGAELMLPRDKKSRIQALNLFIRRNHVALLETENDVVGMIVLSNWYGSEGQKINHQYELGYLLKRDLWGRGIMTNTLKKVISQLPKGILIHAACKEENHRSQRVLINNGFIYKHDLWWQLAR</sequence>
<comment type="caution">
    <text evidence="2">The sequence shown here is derived from an EMBL/GenBank/DDBJ whole genome shotgun (WGS) entry which is preliminary data.</text>
</comment>
<feature type="domain" description="N-acetyltransferase" evidence="1">
    <location>
        <begin position="4"/>
        <end position="149"/>
    </location>
</feature>
<accession>A0ABR8P9B8</accession>
<dbReference type="Gene3D" id="3.40.630.30">
    <property type="match status" value="1"/>
</dbReference>
<dbReference type="SUPFAM" id="SSF55729">
    <property type="entry name" value="Acyl-CoA N-acyltransferases (Nat)"/>
    <property type="match status" value="1"/>
</dbReference>
<name>A0ABR8P9B8_9LACO</name>
<dbReference type="Proteomes" id="UP000704341">
    <property type="component" value="Unassembled WGS sequence"/>
</dbReference>
<dbReference type="InterPro" id="IPR051531">
    <property type="entry name" value="N-acetyltransferase"/>
</dbReference>
<gene>
    <name evidence="2" type="ORF">DTK66_09330</name>
</gene>
<dbReference type="RefSeq" id="WP_191668497.1">
    <property type="nucleotide sequence ID" value="NZ_QORN01000042.1"/>
</dbReference>
<dbReference type="EMBL" id="QORN01000042">
    <property type="protein sequence ID" value="MBD5807287.1"/>
    <property type="molecule type" value="Genomic_DNA"/>
</dbReference>
<evidence type="ECO:0000313" key="2">
    <source>
        <dbReference type="EMBL" id="MBD5807287.1"/>
    </source>
</evidence>
<dbReference type="InterPro" id="IPR000182">
    <property type="entry name" value="GNAT_dom"/>
</dbReference>
<proteinExistence type="predicted"/>
<dbReference type="PROSITE" id="PS51186">
    <property type="entry name" value="GNAT"/>
    <property type="match status" value="1"/>
</dbReference>
<evidence type="ECO:0000259" key="1">
    <source>
        <dbReference type="PROSITE" id="PS51186"/>
    </source>
</evidence>
<keyword evidence="3" id="KW-1185">Reference proteome</keyword>
<reference evidence="2 3" key="1">
    <citation type="submission" date="2018-07" db="EMBL/GenBank/DDBJ databases">
        <title>Phylogenomic Insights into understanding Host Adaptation of Lactobacillus reuteri by a novel species, Lactobacillus spp. M31.</title>
        <authorList>
            <person name="Sharma S."/>
            <person name="Patil P."/>
            <person name="Korpole S."/>
            <person name="Patil P.B."/>
        </authorList>
    </citation>
    <scope>NUCLEOTIDE SEQUENCE [LARGE SCALE GENOMIC DNA]</scope>
    <source>
        <strain evidence="2 3">M31</strain>
    </source>
</reference>
<evidence type="ECO:0000313" key="3">
    <source>
        <dbReference type="Proteomes" id="UP000704341"/>
    </source>
</evidence>
<dbReference type="PANTHER" id="PTHR43792">
    <property type="entry name" value="GNAT FAMILY, PUTATIVE (AFU_ORTHOLOGUE AFUA_3G00765)-RELATED-RELATED"/>
    <property type="match status" value="1"/>
</dbReference>